<accession>A0A417XYJ3</accession>
<dbReference type="Gene3D" id="1.10.630.10">
    <property type="entry name" value="Cytochrome P450"/>
    <property type="match status" value="1"/>
</dbReference>
<dbReference type="PANTHER" id="PTHR46696">
    <property type="entry name" value="P450, PUTATIVE (EUROFUNG)-RELATED"/>
    <property type="match status" value="1"/>
</dbReference>
<keyword evidence="2" id="KW-0560">Oxidoreductase</keyword>
<dbReference type="PROSITE" id="PS00086">
    <property type="entry name" value="CYTOCHROME_P450"/>
    <property type="match status" value="1"/>
</dbReference>
<dbReference type="PRINTS" id="PR00359">
    <property type="entry name" value="BP450"/>
</dbReference>
<dbReference type="InterPro" id="IPR001128">
    <property type="entry name" value="Cyt_P450"/>
</dbReference>
<dbReference type="Proteomes" id="UP000283644">
    <property type="component" value="Unassembled WGS sequence"/>
</dbReference>
<sequence>MNVVDSWELRAWPFESADPLALHEDYTKARRSADAALVQVRNSATAYLVTRHRLVAELLGNPALSAAPAHAGYPAPTSRSLATKRGQQAFVRMDPPEHTGYRRAVQPSLGRHAVARLAEVVGAIARRCVEETLRDGAADVVTTLAEPLPLQTSAHWLGVPLREAEELLLPAKSWASLTDDSVSPEQLQGVIEDYFAHRLTKNSGRGWSDTTSSLIESLAAAGIIDRVAVARTFGLLFTSGLFTTRNTLALMMLALATDVEELDRLLTDDTLDLRRATEEILRLTCVPRYSALRTTTQDMQIGAVFVPAGSGVIASIAAANRDPEVFSDPDVLRLDRIPNRHLTFGPGTHGCIGSALARLEIRATLEALRARASARANWSVDHLGFHGGTTVTVDRLVMAFA</sequence>
<dbReference type="GO" id="GO:0020037">
    <property type="term" value="F:heme binding"/>
    <property type="evidence" value="ECO:0007669"/>
    <property type="project" value="InterPro"/>
</dbReference>
<keyword evidence="2" id="KW-0503">Monooxygenase</keyword>
<name>A0A417XYJ3_9ACTN</name>
<evidence type="ECO:0000313" key="3">
    <source>
        <dbReference type="EMBL" id="RHW25438.1"/>
    </source>
</evidence>
<dbReference type="Pfam" id="PF00067">
    <property type="entry name" value="p450"/>
    <property type="match status" value="1"/>
</dbReference>
<dbReference type="PANTHER" id="PTHR46696:SF6">
    <property type="entry name" value="P450, PUTATIVE (EUROFUNG)-RELATED"/>
    <property type="match status" value="1"/>
</dbReference>
<reference evidence="3 4" key="1">
    <citation type="submission" date="2018-09" db="EMBL/GenBank/DDBJ databases">
        <title>Genome sequencing of Nocardioides immobilis CCTCC AB 2017083 for comparison to Nocardioides silvaticus.</title>
        <authorList>
            <person name="Li C."/>
            <person name="Wang G."/>
        </authorList>
    </citation>
    <scope>NUCLEOTIDE SEQUENCE [LARGE SCALE GENOMIC DNA]</scope>
    <source>
        <strain evidence="3 4">CCTCC AB 2017083</strain>
    </source>
</reference>
<dbReference type="InterPro" id="IPR017972">
    <property type="entry name" value="Cyt_P450_CS"/>
</dbReference>
<comment type="caution">
    <text evidence="3">The sequence shown here is derived from an EMBL/GenBank/DDBJ whole genome shotgun (WGS) entry which is preliminary data.</text>
</comment>
<dbReference type="AlphaFoldDB" id="A0A417XYJ3"/>
<dbReference type="GO" id="GO:0005506">
    <property type="term" value="F:iron ion binding"/>
    <property type="evidence" value="ECO:0007669"/>
    <property type="project" value="InterPro"/>
</dbReference>
<comment type="similarity">
    <text evidence="1 2">Belongs to the cytochrome P450 family.</text>
</comment>
<protein>
    <submittedName>
        <fullName evidence="3">Cytochrome P450</fullName>
    </submittedName>
</protein>
<keyword evidence="2" id="KW-0349">Heme</keyword>
<dbReference type="EMBL" id="QXGH01000024">
    <property type="protein sequence ID" value="RHW25438.1"/>
    <property type="molecule type" value="Genomic_DNA"/>
</dbReference>
<gene>
    <name evidence="3" type="ORF">D0Z08_19625</name>
</gene>
<keyword evidence="4" id="KW-1185">Reference proteome</keyword>
<evidence type="ECO:0000256" key="2">
    <source>
        <dbReference type="RuleBase" id="RU000461"/>
    </source>
</evidence>
<keyword evidence="2" id="KW-0408">Iron</keyword>
<evidence type="ECO:0000313" key="4">
    <source>
        <dbReference type="Proteomes" id="UP000283644"/>
    </source>
</evidence>
<proteinExistence type="inferred from homology"/>
<dbReference type="GO" id="GO:0016705">
    <property type="term" value="F:oxidoreductase activity, acting on paired donors, with incorporation or reduction of molecular oxygen"/>
    <property type="evidence" value="ECO:0007669"/>
    <property type="project" value="InterPro"/>
</dbReference>
<evidence type="ECO:0000256" key="1">
    <source>
        <dbReference type="ARBA" id="ARBA00010617"/>
    </source>
</evidence>
<dbReference type="SUPFAM" id="SSF48264">
    <property type="entry name" value="Cytochrome P450"/>
    <property type="match status" value="1"/>
</dbReference>
<dbReference type="InterPro" id="IPR036396">
    <property type="entry name" value="Cyt_P450_sf"/>
</dbReference>
<organism evidence="3 4">
    <name type="scientific">Nocardioides immobilis</name>
    <dbReference type="NCBI Taxonomy" id="2049295"/>
    <lineage>
        <taxon>Bacteria</taxon>
        <taxon>Bacillati</taxon>
        <taxon>Actinomycetota</taxon>
        <taxon>Actinomycetes</taxon>
        <taxon>Propionibacteriales</taxon>
        <taxon>Nocardioidaceae</taxon>
        <taxon>Nocardioides</taxon>
    </lineage>
</organism>
<dbReference type="GO" id="GO:0004497">
    <property type="term" value="F:monooxygenase activity"/>
    <property type="evidence" value="ECO:0007669"/>
    <property type="project" value="UniProtKB-KW"/>
</dbReference>
<dbReference type="InterPro" id="IPR002397">
    <property type="entry name" value="Cyt_P450_B"/>
</dbReference>
<keyword evidence="2" id="KW-0479">Metal-binding</keyword>